<feature type="transmembrane region" description="Helical" evidence="1">
    <location>
        <begin position="109"/>
        <end position="127"/>
    </location>
</feature>
<accession>A0A176QEK4</accession>
<dbReference type="AlphaFoldDB" id="A0A176QEK4"/>
<organism evidence="2 3">
    <name type="scientific">Janibacter melonis</name>
    <dbReference type="NCBI Taxonomy" id="262209"/>
    <lineage>
        <taxon>Bacteria</taxon>
        <taxon>Bacillati</taxon>
        <taxon>Actinomycetota</taxon>
        <taxon>Actinomycetes</taxon>
        <taxon>Micrococcales</taxon>
        <taxon>Intrasporangiaceae</taxon>
        <taxon>Janibacter</taxon>
    </lineage>
</organism>
<sequence length="479" mass="50452">MGGPSRDEQEFVAWARSSVAGLLREAGHGRVAEQQARADVHEALVLVAVRWGVLRHEEPLAYARRAMHRHRTHPGSRTTPSPATSDLDALVDSAWRTATTRRRAGRRRGAVVAAAVVAVLGIGFALGPDAAVEPVPAPTSTSEGPGRPVVLGGAQVDRLVPAEQLGDLPRHPDPGSLGLGATLGWTAGADISGLPRGGLSQPVRAVALRRVQGRHRAHLVLRLTGTPTPYVEVEEVLTSRVVGEPLVLTGDMIHPDRDRVAVPQPGRVVLVDVAGGRTRDIPVPDDRLSTLGWAGNGDIIVRGESTWRISGSRVRRADPQVSPAPEELVLRPDGRLERSSYAGTGDLVGGETMPGPVGGVHGETVSDIAGWSAAGVWLPQWATAQLDGSYQGVYAVQVDASPRPRVLAAADDSTVMGGLVPLDWGPADQLLLLSRSALGTWVLVWDVHTGTTWRVTEVLGQPPPGSQPAVGEMVGSPVL</sequence>
<comment type="caution">
    <text evidence="2">The sequence shown here is derived from an EMBL/GenBank/DDBJ whole genome shotgun (WGS) entry which is preliminary data.</text>
</comment>
<keyword evidence="1" id="KW-1133">Transmembrane helix</keyword>
<keyword evidence="1" id="KW-0472">Membrane</keyword>
<evidence type="ECO:0000313" key="2">
    <source>
        <dbReference type="EMBL" id="OAB88070.1"/>
    </source>
</evidence>
<evidence type="ECO:0000256" key="1">
    <source>
        <dbReference type="SAM" id="Phobius"/>
    </source>
</evidence>
<dbReference type="Proteomes" id="UP000076976">
    <property type="component" value="Unassembled WGS sequence"/>
</dbReference>
<evidence type="ECO:0000313" key="3">
    <source>
        <dbReference type="Proteomes" id="UP000076976"/>
    </source>
</evidence>
<gene>
    <name evidence="2" type="ORF">AWH69_08730</name>
</gene>
<dbReference type="SUPFAM" id="SSF82171">
    <property type="entry name" value="DPP6 N-terminal domain-like"/>
    <property type="match status" value="1"/>
</dbReference>
<keyword evidence="1" id="KW-0812">Transmembrane</keyword>
<name>A0A176QEK4_9MICO</name>
<dbReference type="STRING" id="262209.AWH69_08730"/>
<reference evidence="2 3" key="1">
    <citation type="submission" date="2016-01" db="EMBL/GenBank/DDBJ databases">
        <title>Janibacter melonis strain CD11_4 genome sequencing and assembly.</title>
        <authorList>
            <person name="Nair G.R."/>
            <person name="Kaur G."/>
            <person name="Chander A.M."/>
            <person name="Mayilraj S."/>
        </authorList>
    </citation>
    <scope>NUCLEOTIDE SEQUENCE [LARGE SCALE GENOMIC DNA]</scope>
    <source>
        <strain evidence="2 3">CD11-4</strain>
    </source>
</reference>
<dbReference type="EMBL" id="LQZG01000002">
    <property type="protein sequence ID" value="OAB88070.1"/>
    <property type="molecule type" value="Genomic_DNA"/>
</dbReference>
<proteinExistence type="predicted"/>
<keyword evidence="3" id="KW-1185">Reference proteome</keyword>
<protein>
    <submittedName>
        <fullName evidence="2">Uncharacterized protein</fullName>
    </submittedName>
</protein>
<dbReference type="RefSeq" id="WP_068274056.1">
    <property type="nucleotide sequence ID" value="NZ_LQZG01000002.1"/>
</dbReference>